<dbReference type="EMBL" id="DQAY01000157">
    <property type="protein sequence ID" value="HCO26383.1"/>
    <property type="molecule type" value="Genomic_DNA"/>
</dbReference>
<keyword evidence="1" id="KW-0809">Transit peptide</keyword>
<dbReference type="InterPro" id="IPR006222">
    <property type="entry name" value="GCVT_N"/>
</dbReference>
<evidence type="ECO:0000259" key="2">
    <source>
        <dbReference type="Pfam" id="PF01571"/>
    </source>
</evidence>
<dbReference type="SUPFAM" id="SSF103025">
    <property type="entry name" value="Folate-binding domain"/>
    <property type="match status" value="1"/>
</dbReference>
<organism evidence="3 4">
    <name type="scientific">Gimesia maris</name>
    <dbReference type="NCBI Taxonomy" id="122"/>
    <lineage>
        <taxon>Bacteria</taxon>
        <taxon>Pseudomonadati</taxon>
        <taxon>Planctomycetota</taxon>
        <taxon>Planctomycetia</taxon>
        <taxon>Planctomycetales</taxon>
        <taxon>Planctomycetaceae</taxon>
        <taxon>Gimesia</taxon>
    </lineage>
</organism>
<dbReference type="Proteomes" id="UP000263642">
    <property type="component" value="Unassembled WGS sequence"/>
</dbReference>
<dbReference type="PANTHER" id="PTHR43757">
    <property type="entry name" value="AMINOMETHYLTRANSFERASE"/>
    <property type="match status" value="1"/>
</dbReference>
<dbReference type="NCBIfam" id="TIGR03317">
    <property type="entry name" value="ygfZ_signature"/>
    <property type="match status" value="1"/>
</dbReference>
<dbReference type="Pfam" id="PF01571">
    <property type="entry name" value="GCV_T"/>
    <property type="match status" value="1"/>
</dbReference>
<proteinExistence type="predicted"/>
<dbReference type="SUPFAM" id="SSF101790">
    <property type="entry name" value="Aminomethyltransferase beta-barrel domain"/>
    <property type="match status" value="1"/>
</dbReference>
<dbReference type="InterPro" id="IPR017703">
    <property type="entry name" value="YgfZ/GCV_T_CS"/>
</dbReference>
<dbReference type="InterPro" id="IPR027266">
    <property type="entry name" value="TrmE/GcvT-like"/>
</dbReference>
<dbReference type="Gene3D" id="3.30.1360.120">
    <property type="entry name" value="Probable tRNA modification gtpase trme, domain 1"/>
    <property type="match status" value="1"/>
</dbReference>
<sequence length="358" mass="39436">MSLRQFQVQQQSSGAVFEHPEENYPLASHFGSPEKEYQAARKSAAVFDLSNRDQIELSGTDRLKFLHNFCTNDIKGLQPNQGCEAFVTNVQSRILGHINAFHHGDSIWIDTAAGQAEEITRHLERYIILEDAHLLVRTQEFGSLYLSGPDATDILKQLDLEVEGLEEFHQLSVSNSDARLTVRRVDWFGQPGYLCSLQYVKIGEFWNRLIESGAVPAGQQVFDALRIESLYPIYGVDLSDANLAQEASRTAQSISFKKGCYLGQEPIARIDSLGHVNKEIRSIGLEGAWVPPAGAKVMFAGDDGPEEAGTITSAARSFGKYPVVAMTVLRKSANAPGTEVEVVADDQSATGTVFTERN</sequence>
<comment type="caution">
    <text evidence="3">The sequence shown here is derived from an EMBL/GenBank/DDBJ whole genome shotgun (WGS) entry which is preliminary data.</text>
</comment>
<dbReference type="InterPro" id="IPR029043">
    <property type="entry name" value="GcvT/YgfZ_C"/>
</dbReference>
<dbReference type="PIRSF" id="PIRSF006487">
    <property type="entry name" value="GcvT"/>
    <property type="match status" value="1"/>
</dbReference>
<evidence type="ECO:0000313" key="4">
    <source>
        <dbReference type="Proteomes" id="UP000263642"/>
    </source>
</evidence>
<reference evidence="3 4" key="1">
    <citation type="journal article" date="2018" name="Nat. Biotechnol.">
        <title>A standardized bacterial taxonomy based on genome phylogeny substantially revises the tree of life.</title>
        <authorList>
            <person name="Parks D.H."/>
            <person name="Chuvochina M."/>
            <person name="Waite D.W."/>
            <person name="Rinke C."/>
            <person name="Skarshewski A."/>
            <person name="Chaumeil P.A."/>
            <person name="Hugenholtz P."/>
        </authorList>
    </citation>
    <scope>NUCLEOTIDE SEQUENCE [LARGE SCALE GENOMIC DNA]</scope>
    <source>
        <strain evidence="3">UBA9375</strain>
    </source>
</reference>
<evidence type="ECO:0000313" key="3">
    <source>
        <dbReference type="EMBL" id="HCO26383.1"/>
    </source>
</evidence>
<name>A0A3D3RC36_9PLAN</name>
<protein>
    <recommendedName>
        <fullName evidence="2">GCVT N-terminal domain-containing protein</fullName>
    </recommendedName>
</protein>
<feature type="domain" description="GCVT N-terminal" evidence="2">
    <location>
        <begin position="23"/>
        <end position="247"/>
    </location>
</feature>
<evidence type="ECO:0000256" key="1">
    <source>
        <dbReference type="ARBA" id="ARBA00022946"/>
    </source>
</evidence>
<gene>
    <name evidence="3" type="ORF">DIT97_26450</name>
</gene>
<accession>A0A3D3RC36</accession>
<dbReference type="PANTHER" id="PTHR43757:SF14">
    <property type="entry name" value="GLYCINE CLEAVAGE T-PROTEIN FAMILY"/>
    <property type="match status" value="1"/>
</dbReference>
<dbReference type="InterPro" id="IPR028896">
    <property type="entry name" value="GcvT/YgfZ/DmdA"/>
</dbReference>
<dbReference type="AlphaFoldDB" id="A0A3D3RC36"/>